<feature type="signal peptide" evidence="2">
    <location>
        <begin position="1"/>
        <end position="17"/>
    </location>
</feature>
<evidence type="ECO:0000313" key="5">
    <source>
        <dbReference type="Proteomes" id="UP000521676"/>
    </source>
</evidence>
<feature type="region of interest" description="Disordered" evidence="1">
    <location>
        <begin position="299"/>
        <end position="320"/>
    </location>
</feature>
<keyword evidence="6" id="KW-1185">Reference proteome</keyword>
<dbReference type="Proteomes" id="UP000521676">
    <property type="component" value="Unassembled WGS sequence"/>
</dbReference>
<dbReference type="EMBL" id="JACATZ010000001">
    <property type="protein sequence ID" value="NWJ45477.1"/>
    <property type="molecule type" value="Genomic_DNA"/>
</dbReference>
<reference evidence="3 5" key="1">
    <citation type="submission" date="2020-06" db="EMBL/GenBank/DDBJ databases">
        <title>Anoxygenic phototrophic Chloroflexota member uses a Type I reaction center.</title>
        <authorList>
            <person name="Tsuji J.M."/>
            <person name="Shaw N.A."/>
            <person name="Nagashima S."/>
            <person name="Venkiteswaran J."/>
            <person name="Schiff S.L."/>
            <person name="Hanada S."/>
            <person name="Tank M."/>
            <person name="Neufeld J.D."/>
        </authorList>
    </citation>
    <scope>NUCLEOTIDE SEQUENCE [LARGE SCALE GENOMIC DNA]</scope>
    <source>
        <strain evidence="3">L227-S17</strain>
    </source>
</reference>
<evidence type="ECO:0000256" key="2">
    <source>
        <dbReference type="SAM" id="SignalP"/>
    </source>
</evidence>
<dbReference type="EMBL" id="CP128399">
    <property type="protein sequence ID" value="WJW67351.1"/>
    <property type="molecule type" value="Genomic_DNA"/>
</dbReference>
<accession>A0A8T7LX78</accession>
<evidence type="ECO:0000256" key="1">
    <source>
        <dbReference type="SAM" id="MobiDB-lite"/>
    </source>
</evidence>
<dbReference type="AlphaFoldDB" id="A0A8T7LX78"/>
<reference evidence="4" key="2">
    <citation type="journal article" date="2024" name="Nature">
        <title>Anoxygenic phototroph of the Chloroflexota uses a type I reaction centre.</title>
        <authorList>
            <person name="Tsuji J.M."/>
            <person name="Shaw N.A."/>
            <person name="Nagashima S."/>
            <person name="Venkiteswaran J.J."/>
            <person name="Schiff S.L."/>
            <person name="Watanabe T."/>
            <person name="Fukui M."/>
            <person name="Hanada S."/>
            <person name="Tank M."/>
            <person name="Neufeld J.D."/>
        </authorList>
    </citation>
    <scope>NUCLEOTIDE SEQUENCE</scope>
    <source>
        <strain evidence="4">L227-S17</strain>
    </source>
</reference>
<organism evidence="3 5">
    <name type="scientific">Candidatus Chlorohelix allophototropha</name>
    <dbReference type="NCBI Taxonomy" id="3003348"/>
    <lineage>
        <taxon>Bacteria</taxon>
        <taxon>Bacillati</taxon>
        <taxon>Chloroflexota</taxon>
        <taxon>Chloroflexia</taxon>
        <taxon>Candidatus Chloroheliales</taxon>
        <taxon>Candidatus Chloroheliaceae</taxon>
        <taxon>Candidatus Chlorohelix</taxon>
    </lineage>
</organism>
<gene>
    <name evidence="3" type="ORF">HXX08_06320</name>
    <name evidence="4" type="ORF">OZ401_000613</name>
</gene>
<keyword evidence="2" id="KW-0732">Signal</keyword>
<proteinExistence type="predicted"/>
<dbReference type="Proteomes" id="UP001431572">
    <property type="component" value="Chromosome 1"/>
</dbReference>
<name>A0A8T7LX78_9CHLR</name>
<protein>
    <submittedName>
        <fullName evidence="3">Uncharacterized protein</fullName>
    </submittedName>
</protein>
<evidence type="ECO:0000313" key="4">
    <source>
        <dbReference type="EMBL" id="WJW67351.1"/>
    </source>
</evidence>
<sequence>MSMLLVLTIFTPTFVFAEPSFSSDLFKTKWQRADKPINDGTANPARSWLWGPDSFSPVAGNTEPYTESPGGTRQVLYFDKARMEINNPTNSLVTNGLLVRELISGKQATGDAASITRRAADDIPVAGDPANNNGPTYASFAKIASLNNDNPSTDKTGQPVADTLDKDGNVGSNAELGKKAKYTYFDSALKHNIPDVFLTFMNQRGNVYVNGQLVNDQPILGDNPLAPWLDATGLPITDAYWGKVTLAGQAKDVLIQAFERRVLTFTPDNPPAFQVEMGNVGRHYYNWRYNQKYDAPAVTPTPVPTAPPTTTAPAPTGGCDSLPASTGGAYPFLKCGPAGMEMVVVAPMTANETVLFDITYPGDSRILGYTTAQPDGNLVISWNSSTTDQGKFTFTFTGQKSGKVAKTYIWLDKPVDKPTIIVFPNPGRLDQDITTVIVGFKADEKINILFTPPNPMGALRFPLPVTAEGSRTVLWLVREIYKGHEQYLQPGNWLIVASSVDGQRSASATITLNK</sequence>
<feature type="chain" id="PRO_5035744843" evidence="2">
    <location>
        <begin position="18"/>
        <end position="514"/>
    </location>
</feature>
<dbReference type="RefSeq" id="WP_341469244.1">
    <property type="nucleotide sequence ID" value="NZ_CP128399.1"/>
</dbReference>
<evidence type="ECO:0000313" key="6">
    <source>
        <dbReference type="Proteomes" id="UP001431572"/>
    </source>
</evidence>
<evidence type="ECO:0000313" key="3">
    <source>
        <dbReference type="EMBL" id="NWJ45477.1"/>
    </source>
</evidence>